<evidence type="ECO:0000256" key="1">
    <source>
        <dbReference type="ARBA" id="ARBA00004255"/>
    </source>
</evidence>
<sequence length="1344" mass="151102">MPAAQNSPENIDELLALIQTSNDEPSRKALFSTLRTVPTPLLTFPTADEQDPLDLLEPAENTLAYAYILVARCYGDRLDVSRMLHHILKFLNSFDPEEARYAPEKLAQIAQTLSRIATNVGKSLITVKPLEMAINRFAPSPKHLTNIHQIFIKECLLSKCYKAALRVLDNDITEIDVQEMGIHYTDHLLYHYYGGMIYIGLKKFERALDFFKLVISAPANLSSMIQVEAYKKFVLVSLLLHGKIATLPKYTAQAVFRSVKNLCQPYTDFANAFEGLKVKRVRTEFLKCSDAFKKDKNFGLAKQTLDALYRRNIQQLTQTYLTLSLVDIADAVGLEGSDAAKQAEKYVLKMIESKEIFATISHTHQNGMVSFHDNPDKFDAQETISQLEQQIIRNQHVSASGVGSGLGTVDDTELLSGFDSLRKLLSRSDRVKCIDFHPTEPWLLASLYNGKVYVWNYETEALVKTFEVTDVPVRAAKFIARKNWIVTGSDDMQLRVFNYNTHEKVTSLEAHPDYIRCIAVHPTQPFILTGSDDMTIKLWDWEKGWKCVQAFEGHTHYVMNINFNPKDSNTFASACLDRTIKVWSLGSSVANFTLEGHDKGVNWVDYYHGGEKPYLVSAADDKTVKIWDYQNKTCVQTLEGHTQNAAFACFHPELPIIISGSEDGTVKIWHSNTYRLENTLNYGLERAWTVAYQKGNNNVAFGYDEGAVCVKLGREEPAVSMDNSGKIIWAKHNEIQTTNVKADFDENVKDGERLPLPVKDLGSCEVYPQTLQHSPNGRFVVVCGDGEYIIYTALAWRNKGFGNGLEFVWALDSNEYAVRESSTKVKLYKNFKERPGVLKIKFTAEGIFGGTLLGIRSSTFLNLHDWETGNIIRRIDVIPKNVYWSDGGDLVTIACEDAYYVLRFNRAAYTKFIESGGAVAEEGVEEAFEFVTEVPESIKTGTWVGDCFIYTNAVNRLNYLVGAQTFTISHFDTPMYLLGYIPKDNRIYLADKDVNVYSYALSLTVIEYQTAVLRGDLESAAELLPDVPEDQRNRIARFLESQELKELALEVSTDVEHKFELAIQLNKLDVAVEIAREVDNESRWKAVADSALNTWKFSLAEECLKKAKDLSGLLLLYTASGNAKAIKELAETAVAEGKNNIAFTCYLQLGLLEECIDLLIKTKRLPEAAAFARTYLPSQVSRVVKLWRESLEKVNKKKAAEALADPAEYENLFPDFKYALIAEEHAKKARNNIVSASAYSDYKDILEVDVIAEIKEKYPDGVQSSNPASINTKLNIARRTINGEVEDDVLSSVASVDDDRISVADNMSMLSMEVNTTGTNSVKDVDFDDASSEQERTMIGDDKD</sequence>
<proteinExistence type="inferred from homology"/>
<dbReference type="SMART" id="SM00320">
    <property type="entry name" value="WD40"/>
    <property type="match status" value="6"/>
</dbReference>
<name>A0A9N9F8P2_9GLOM</name>
<dbReference type="EMBL" id="CAJVPI010000318">
    <property type="protein sequence ID" value="CAG8518510.1"/>
    <property type="molecule type" value="Genomic_DNA"/>
</dbReference>
<dbReference type="FunFam" id="2.130.10.10:FF:000008">
    <property type="entry name" value="Coatomer subunit beta"/>
    <property type="match status" value="1"/>
</dbReference>
<dbReference type="OrthoDB" id="10261470at2759"/>
<dbReference type="SMART" id="SM00088">
    <property type="entry name" value="PINT"/>
    <property type="match status" value="1"/>
</dbReference>
<dbReference type="Pfam" id="PF01399">
    <property type="entry name" value="PCI"/>
    <property type="match status" value="1"/>
</dbReference>
<dbReference type="PROSITE" id="PS50250">
    <property type="entry name" value="PCI"/>
    <property type="match status" value="1"/>
</dbReference>
<dbReference type="GO" id="GO:0006886">
    <property type="term" value="P:intracellular protein transport"/>
    <property type="evidence" value="ECO:0007669"/>
    <property type="project" value="InterPro"/>
</dbReference>
<dbReference type="PROSITE" id="PS50082">
    <property type="entry name" value="WD_REPEATS_2"/>
    <property type="match status" value="5"/>
</dbReference>
<evidence type="ECO:0000256" key="14">
    <source>
        <dbReference type="PROSITE-ProRule" id="PRU00221"/>
    </source>
</evidence>
<dbReference type="InterPro" id="IPR001680">
    <property type="entry name" value="WD40_rpt"/>
</dbReference>
<keyword evidence="12" id="KW-0968">Cytoplasmic vesicle</keyword>
<dbReference type="Pfam" id="PF04053">
    <property type="entry name" value="B-prop_COPA_B_2nd"/>
    <property type="match status" value="1"/>
</dbReference>
<comment type="subcellular location">
    <subcellularLocation>
        <location evidence="2">Cytoplasmic vesicle</location>
        <location evidence="2">COPI-coated vesicle membrane</location>
        <topology evidence="2">Peripheral membrane protein</topology>
        <orientation evidence="2">Cytoplasmic side</orientation>
    </subcellularLocation>
    <subcellularLocation>
        <location evidence="1">Golgi apparatus membrane</location>
        <topology evidence="1">Peripheral membrane protein</topology>
        <orientation evidence="1">Cytoplasmic side</orientation>
    </subcellularLocation>
</comment>
<keyword evidence="7" id="KW-0677">Repeat</keyword>
<dbReference type="FunFam" id="1.25.40.470:FF:000001">
    <property type="entry name" value="Coatomer subunit beta"/>
    <property type="match status" value="1"/>
</dbReference>
<feature type="compositionally biased region" description="Basic and acidic residues" evidence="15">
    <location>
        <begin position="1333"/>
        <end position="1344"/>
    </location>
</feature>
<keyword evidence="18" id="KW-1185">Reference proteome</keyword>
<feature type="repeat" description="WD" evidence="14">
    <location>
        <begin position="508"/>
        <end position="540"/>
    </location>
</feature>
<dbReference type="PRINTS" id="PR00320">
    <property type="entry name" value="GPROTEINBRPT"/>
</dbReference>
<evidence type="ECO:0000256" key="15">
    <source>
        <dbReference type="SAM" id="MobiDB-lite"/>
    </source>
</evidence>
<evidence type="ECO:0000256" key="13">
    <source>
        <dbReference type="ARBA" id="ARBA00032920"/>
    </source>
</evidence>
<dbReference type="InterPro" id="IPR036322">
    <property type="entry name" value="WD40_repeat_dom_sf"/>
</dbReference>
<evidence type="ECO:0000256" key="9">
    <source>
        <dbReference type="ARBA" id="ARBA00022927"/>
    </source>
</evidence>
<dbReference type="InterPro" id="IPR050844">
    <property type="entry name" value="Coatomer_complex_subunit"/>
</dbReference>
<dbReference type="InterPro" id="IPR020472">
    <property type="entry name" value="WD40_PAC1"/>
</dbReference>
<evidence type="ECO:0000256" key="6">
    <source>
        <dbReference type="ARBA" id="ARBA00022574"/>
    </source>
</evidence>
<dbReference type="InterPro" id="IPR015943">
    <property type="entry name" value="WD40/YVTN_repeat-like_dom_sf"/>
</dbReference>
<dbReference type="CDD" id="cd00200">
    <property type="entry name" value="WD40"/>
    <property type="match status" value="1"/>
</dbReference>
<gene>
    <name evidence="17" type="ORF">PBRASI_LOCUS3494</name>
</gene>
<feature type="repeat" description="WD" evidence="14">
    <location>
        <begin position="638"/>
        <end position="679"/>
    </location>
</feature>
<dbReference type="Pfam" id="PF00400">
    <property type="entry name" value="WD40"/>
    <property type="match status" value="6"/>
</dbReference>
<dbReference type="InterPro" id="IPR000717">
    <property type="entry name" value="PCI_dom"/>
</dbReference>
<dbReference type="CDD" id="cd22947">
    <property type="entry name" value="Coatomer_WDAD_beta-like"/>
    <property type="match status" value="1"/>
</dbReference>
<evidence type="ECO:0000256" key="7">
    <source>
        <dbReference type="ARBA" id="ARBA00022737"/>
    </source>
</evidence>
<dbReference type="Pfam" id="PF22788">
    <property type="entry name" value="COP9_hel_rpt"/>
    <property type="match status" value="1"/>
</dbReference>
<evidence type="ECO:0000256" key="12">
    <source>
        <dbReference type="ARBA" id="ARBA00023329"/>
    </source>
</evidence>
<feature type="region of interest" description="Disordered" evidence="15">
    <location>
        <begin position="1318"/>
        <end position="1344"/>
    </location>
</feature>
<evidence type="ECO:0000256" key="10">
    <source>
        <dbReference type="ARBA" id="ARBA00023034"/>
    </source>
</evidence>
<dbReference type="GO" id="GO:0006891">
    <property type="term" value="P:intra-Golgi vesicle-mediated transport"/>
    <property type="evidence" value="ECO:0007669"/>
    <property type="project" value="TreeGrafter"/>
</dbReference>
<keyword evidence="4" id="KW-0813">Transport</keyword>
<evidence type="ECO:0000256" key="4">
    <source>
        <dbReference type="ARBA" id="ARBA00022448"/>
    </source>
</evidence>
<keyword evidence="6 14" id="KW-0853">WD repeat</keyword>
<dbReference type="PROSITE" id="PS50294">
    <property type="entry name" value="WD_REPEATS_REGION"/>
    <property type="match status" value="4"/>
</dbReference>
<dbReference type="Proteomes" id="UP000789739">
    <property type="component" value="Unassembled WGS sequence"/>
</dbReference>
<dbReference type="GO" id="GO:0006890">
    <property type="term" value="P:retrograde vesicle-mediated transport, Golgi to endoplasmic reticulum"/>
    <property type="evidence" value="ECO:0007669"/>
    <property type="project" value="TreeGrafter"/>
</dbReference>
<dbReference type="Pfam" id="PF23953">
    <property type="entry name" value="TPR_COPA_B"/>
    <property type="match status" value="1"/>
</dbReference>
<evidence type="ECO:0000256" key="5">
    <source>
        <dbReference type="ARBA" id="ARBA00022490"/>
    </source>
</evidence>
<feature type="repeat" description="WD" evidence="14">
    <location>
        <begin position="594"/>
        <end position="637"/>
    </location>
</feature>
<keyword evidence="10" id="KW-0333">Golgi apparatus</keyword>
<feature type="repeat" description="WD" evidence="14">
    <location>
        <begin position="551"/>
        <end position="593"/>
    </location>
</feature>
<dbReference type="InterPro" id="IPR036390">
    <property type="entry name" value="WH_DNA-bd_sf"/>
</dbReference>
<keyword evidence="9" id="KW-0653">Protein transport</keyword>
<feature type="domain" description="PCI" evidence="16">
    <location>
        <begin position="203"/>
        <end position="374"/>
    </location>
</feature>
<evidence type="ECO:0000259" key="16">
    <source>
        <dbReference type="PROSITE" id="PS50250"/>
    </source>
</evidence>
<reference evidence="17" key="1">
    <citation type="submission" date="2021-06" db="EMBL/GenBank/DDBJ databases">
        <authorList>
            <person name="Kallberg Y."/>
            <person name="Tangrot J."/>
            <person name="Rosling A."/>
        </authorList>
    </citation>
    <scope>NUCLEOTIDE SEQUENCE</scope>
    <source>
        <strain evidence="17">BR232B</strain>
    </source>
</reference>
<dbReference type="Gene3D" id="1.25.40.470">
    <property type="match status" value="1"/>
</dbReference>
<comment type="similarity">
    <text evidence="3">Belongs to the WD repeat COPB2 family.</text>
</comment>
<evidence type="ECO:0000313" key="17">
    <source>
        <dbReference type="EMBL" id="CAG8518510.1"/>
    </source>
</evidence>
<comment type="caution">
    <text evidence="17">The sequence shown here is derived from an EMBL/GenBank/DDBJ whole genome shotgun (WGS) entry which is preliminary data.</text>
</comment>
<dbReference type="GO" id="GO:0030126">
    <property type="term" value="C:COPI vesicle coat"/>
    <property type="evidence" value="ECO:0007669"/>
    <property type="project" value="TreeGrafter"/>
</dbReference>
<evidence type="ECO:0000256" key="3">
    <source>
        <dbReference type="ARBA" id="ARBA00010844"/>
    </source>
</evidence>
<organism evidence="17 18">
    <name type="scientific">Paraglomus brasilianum</name>
    <dbReference type="NCBI Taxonomy" id="144538"/>
    <lineage>
        <taxon>Eukaryota</taxon>
        <taxon>Fungi</taxon>
        <taxon>Fungi incertae sedis</taxon>
        <taxon>Mucoromycota</taxon>
        <taxon>Glomeromycotina</taxon>
        <taxon>Glomeromycetes</taxon>
        <taxon>Paraglomerales</taxon>
        <taxon>Paraglomeraceae</taxon>
        <taxon>Paraglomus</taxon>
    </lineage>
</organism>
<evidence type="ECO:0000256" key="2">
    <source>
        <dbReference type="ARBA" id="ARBA00004347"/>
    </source>
</evidence>
<dbReference type="GO" id="GO:0000139">
    <property type="term" value="C:Golgi membrane"/>
    <property type="evidence" value="ECO:0007669"/>
    <property type="project" value="UniProtKB-SubCell"/>
</dbReference>
<keyword evidence="8" id="KW-0931">ER-Golgi transport</keyword>
<dbReference type="InterPro" id="IPR056176">
    <property type="entry name" value="TPR_COPA_B"/>
</dbReference>
<evidence type="ECO:0000256" key="8">
    <source>
        <dbReference type="ARBA" id="ARBA00022892"/>
    </source>
</evidence>
<dbReference type="PANTHER" id="PTHR19876">
    <property type="entry name" value="COATOMER"/>
    <property type="match status" value="1"/>
</dbReference>
<dbReference type="InterPro" id="IPR006692">
    <property type="entry name" value="Beta-prop_COPA/B_2nd"/>
</dbReference>
<keyword evidence="5" id="KW-0963">Cytoplasm</keyword>
<protein>
    <recommendedName>
        <fullName evidence="13">Beta'-coat protein</fullName>
    </recommendedName>
</protein>
<dbReference type="Gene3D" id="2.130.10.10">
    <property type="entry name" value="YVTN repeat-like/Quinoprotein amine dehydrogenase"/>
    <property type="match status" value="1"/>
</dbReference>
<dbReference type="PANTHER" id="PTHR19876:SF2">
    <property type="entry name" value="COATOMER SUBUNIT BETA"/>
    <property type="match status" value="1"/>
</dbReference>
<dbReference type="SUPFAM" id="SSF46785">
    <property type="entry name" value="Winged helix' DNA-binding domain"/>
    <property type="match status" value="1"/>
</dbReference>
<accession>A0A9N9F8P2</accession>
<dbReference type="GO" id="GO:0005198">
    <property type="term" value="F:structural molecule activity"/>
    <property type="evidence" value="ECO:0007669"/>
    <property type="project" value="InterPro"/>
</dbReference>
<dbReference type="InterPro" id="IPR055089">
    <property type="entry name" value="COP9_N"/>
</dbReference>
<dbReference type="GO" id="GO:0006888">
    <property type="term" value="P:endoplasmic reticulum to Golgi vesicle-mediated transport"/>
    <property type="evidence" value="ECO:0007669"/>
    <property type="project" value="TreeGrafter"/>
</dbReference>
<dbReference type="SUPFAM" id="SSF50978">
    <property type="entry name" value="WD40 repeat-like"/>
    <property type="match status" value="2"/>
</dbReference>
<evidence type="ECO:0000313" key="18">
    <source>
        <dbReference type="Proteomes" id="UP000789739"/>
    </source>
</evidence>
<feature type="repeat" description="WD" evidence="14">
    <location>
        <begin position="424"/>
        <end position="465"/>
    </location>
</feature>
<keyword evidence="11" id="KW-0472">Membrane</keyword>
<evidence type="ECO:0000256" key="11">
    <source>
        <dbReference type="ARBA" id="ARBA00023136"/>
    </source>
</evidence>